<gene>
    <name evidence="3" type="ORF">ESY86_00300</name>
</gene>
<feature type="domain" description="YdbS-like PH" evidence="2">
    <location>
        <begin position="75"/>
        <end position="153"/>
    </location>
</feature>
<reference evidence="3 4" key="1">
    <citation type="submission" date="2019-08" db="EMBL/GenBank/DDBJ databases">
        <title>Genomes of Subsaximicrobium wynnwilliamsii strains.</title>
        <authorList>
            <person name="Bowman J.P."/>
        </authorList>
    </citation>
    <scope>NUCLEOTIDE SEQUENCE [LARGE SCALE GENOMIC DNA]</scope>
    <source>
        <strain evidence="3 4">2-80-2</strain>
    </source>
</reference>
<name>A0A5C6ZN76_9FLAO</name>
<dbReference type="OrthoDB" id="1049931at2"/>
<organism evidence="3 4">
    <name type="scientific">Subsaximicrobium wynnwilliamsii</name>
    <dbReference type="NCBI Taxonomy" id="291179"/>
    <lineage>
        <taxon>Bacteria</taxon>
        <taxon>Pseudomonadati</taxon>
        <taxon>Bacteroidota</taxon>
        <taxon>Flavobacteriia</taxon>
        <taxon>Flavobacteriales</taxon>
        <taxon>Flavobacteriaceae</taxon>
        <taxon>Subsaximicrobium</taxon>
    </lineage>
</organism>
<feature type="transmembrane region" description="Helical" evidence="1">
    <location>
        <begin position="53"/>
        <end position="73"/>
    </location>
</feature>
<dbReference type="PIRSF" id="PIRSF026631">
    <property type="entry name" value="UCP026631"/>
    <property type="match status" value="1"/>
</dbReference>
<dbReference type="RefSeq" id="WP_147084537.1">
    <property type="nucleotide sequence ID" value="NZ_VORM01000003.1"/>
</dbReference>
<evidence type="ECO:0000313" key="3">
    <source>
        <dbReference type="EMBL" id="TXD91075.1"/>
    </source>
</evidence>
<sequence length="496" mass="56988">MAAVDFSQPARQSSKGILVIFGVKAFKFIKSFFILFVAYGISMLQKKQLGISLGWIIFGFVLVILLLLVFSILKYLNFKFHVSADDFHLDTGVINKDNTVIPKSKIQNVYIKQNFLQQLINVVSLNIETAGDNKSEIEISALDKSTALALKTQLFTKIQADVAAEDLPKEADVFFKVSLKRLLMEGISQNHFKSFLIIVSFFFGLYSEFEKYLKELRLSERIEGAVRLDEQSLFNLFLVNLFLIVVLLLVSLVFSVVQTLVVNFNLEVLERERTLEIHKGLFNKMSLTLTPSRIQNLVIKTNRVKAYFNLYSLSVKQAMVNKKQQKNFTIVAMEKVQIDHLLNKLLESYSEETETHKPAPYYKRILWLRLVLIFAVLSGPAFLIFGNDFWLINLVFLLFGLVFVHYKFKKTYYQISEAHLTIGGGFIDTITNILETHKIQALQFKQTFFQKRNGIASVVVSTASKTVVIPYIKATDAKRIYDYLLFCVESQDRDWM</sequence>
<keyword evidence="1" id="KW-1133">Transmembrane helix</keyword>
<evidence type="ECO:0000259" key="2">
    <source>
        <dbReference type="Pfam" id="PF03703"/>
    </source>
</evidence>
<proteinExistence type="predicted"/>
<feature type="transmembrane region" description="Helical" evidence="1">
    <location>
        <begin position="237"/>
        <end position="264"/>
    </location>
</feature>
<feature type="transmembrane region" description="Helical" evidence="1">
    <location>
        <begin position="190"/>
        <end position="209"/>
    </location>
</feature>
<dbReference type="PANTHER" id="PTHR34473">
    <property type="entry name" value="UPF0699 TRANSMEMBRANE PROTEIN YDBS"/>
    <property type="match status" value="1"/>
</dbReference>
<keyword evidence="1" id="KW-0472">Membrane</keyword>
<feature type="transmembrane region" description="Helical" evidence="1">
    <location>
        <begin position="366"/>
        <end position="383"/>
    </location>
</feature>
<keyword evidence="4" id="KW-1185">Reference proteome</keyword>
<dbReference type="Proteomes" id="UP000321578">
    <property type="component" value="Unassembled WGS sequence"/>
</dbReference>
<dbReference type="PANTHER" id="PTHR34473:SF2">
    <property type="entry name" value="UPF0699 TRANSMEMBRANE PROTEIN YDBT"/>
    <property type="match status" value="1"/>
</dbReference>
<dbReference type="Pfam" id="PF03703">
    <property type="entry name" value="bPH_2"/>
    <property type="match status" value="2"/>
</dbReference>
<evidence type="ECO:0000256" key="1">
    <source>
        <dbReference type="SAM" id="Phobius"/>
    </source>
</evidence>
<feature type="transmembrane region" description="Helical" evidence="1">
    <location>
        <begin position="17"/>
        <end position="41"/>
    </location>
</feature>
<keyword evidence="1" id="KW-0812">Transmembrane</keyword>
<feature type="domain" description="YdbS-like PH" evidence="2">
    <location>
        <begin position="410"/>
        <end position="484"/>
    </location>
</feature>
<accession>A0A5C6ZN76</accession>
<feature type="transmembrane region" description="Helical" evidence="1">
    <location>
        <begin position="389"/>
        <end position="406"/>
    </location>
</feature>
<dbReference type="InterPro" id="IPR014529">
    <property type="entry name" value="UCP026631"/>
</dbReference>
<dbReference type="EMBL" id="VORO01000001">
    <property type="protein sequence ID" value="TXD91075.1"/>
    <property type="molecule type" value="Genomic_DNA"/>
</dbReference>
<comment type="caution">
    <text evidence="3">The sequence shown here is derived from an EMBL/GenBank/DDBJ whole genome shotgun (WGS) entry which is preliminary data.</text>
</comment>
<protein>
    <submittedName>
        <fullName evidence="3">PH domain-containing protein</fullName>
    </submittedName>
</protein>
<evidence type="ECO:0000313" key="4">
    <source>
        <dbReference type="Proteomes" id="UP000321578"/>
    </source>
</evidence>
<dbReference type="InterPro" id="IPR005182">
    <property type="entry name" value="YdbS-like_PH"/>
</dbReference>
<dbReference type="AlphaFoldDB" id="A0A5C6ZN76"/>